<dbReference type="Pfam" id="PF02518">
    <property type="entry name" value="HATPase_c"/>
    <property type="match status" value="1"/>
</dbReference>
<dbReference type="SMART" id="SM00387">
    <property type="entry name" value="HATPase_c"/>
    <property type="match status" value="1"/>
</dbReference>
<evidence type="ECO:0000259" key="4">
    <source>
        <dbReference type="PROSITE" id="PS50109"/>
    </source>
</evidence>
<dbReference type="RefSeq" id="WP_140603053.1">
    <property type="nucleotide sequence ID" value="NZ_SAWY01000019.1"/>
</dbReference>
<dbReference type="InterPro" id="IPR003594">
    <property type="entry name" value="HATPase_dom"/>
</dbReference>
<dbReference type="PRINTS" id="PR00344">
    <property type="entry name" value="BCTRLSENSOR"/>
</dbReference>
<dbReference type="SUPFAM" id="SSF47384">
    <property type="entry name" value="Homodimeric domain of signal transducing histidine kinase"/>
    <property type="match status" value="1"/>
</dbReference>
<dbReference type="InterPro" id="IPR036890">
    <property type="entry name" value="HATPase_C_sf"/>
</dbReference>
<dbReference type="CDD" id="cd00075">
    <property type="entry name" value="HATPase"/>
    <property type="match status" value="1"/>
</dbReference>
<proteinExistence type="predicted"/>
<dbReference type="InterPro" id="IPR029016">
    <property type="entry name" value="GAF-like_dom_sf"/>
</dbReference>
<dbReference type="Gene3D" id="3.30.565.10">
    <property type="entry name" value="Histidine kinase-like ATPase, C-terminal domain"/>
    <property type="match status" value="1"/>
</dbReference>
<feature type="domain" description="Histidine kinase" evidence="4">
    <location>
        <begin position="200"/>
        <end position="434"/>
    </location>
</feature>
<dbReference type="Proteomes" id="UP000315303">
    <property type="component" value="Unassembled WGS sequence"/>
</dbReference>
<evidence type="ECO:0000313" key="6">
    <source>
        <dbReference type="Proteomes" id="UP000315303"/>
    </source>
</evidence>
<dbReference type="InterPro" id="IPR005467">
    <property type="entry name" value="His_kinase_dom"/>
</dbReference>
<dbReference type="SMART" id="SM00065">
    <property type="entry name" value="GAF"/>
    <property type="match status" value="1"/>
</dbReference>
<reference evidence="5 6" key="1">
    <citation type="submission" date="2019-01" db="EMBL/GenBank/DDBJ databases">
        <title>Litorilituus lipolytica sp. nov., isolated from intertidal sand of the Yellow Sea in China.</title>
        <authorList>
            <person name="Liu A."/>
        </authorList>
    </citation>
    <scope>NUCLEOTIDE SEQUENCE [LARGE SCALE GENOMIC DNA]</scope>
    <source>
        <strain evidence="5 6">RZ04</strain>
    </source>
</reference>
<dbReference type="Gene3D" id="3.30.450.40">
    <property type="match status" value="1"/>
</dbReference>
<accession>A0A502KX25</accession>
<dbReference type="PANTHER" id="PTHR43065">
    <property type="entry name" value="SENSOR HISTIDINE KINASE"/>
    <property type="match status" value="1"/>
</dbReference>
<evidence type="ECO:0000256" key="1">
    <source>
        <dbReference type="ARBA" id="ARBA00000085"/>
    </source>
</evidence>
<evidence type="ECO:0000256" key="2">
    <source>
        <dbReference type="ARBA" id="ARBA00012438"/>
    </source>
</evidence>
<dbReference type="EMBL" id="SAWY01000019">
    <property type="protein sequence ID" value="TPH15654.1"/>
    <property type="molecule type" value="Genomic_DNA"/>
</dbReference>
<dbReference type="CDD" id="cd00082">
    <property type="entry name" value="HisKA"/>
    <property type="match status" value="1"/>
</dbReference>
<comment type="caution">
    <text evidence="5">The sequence shown here is derived from an EMBL/GenBank/DDBJ whole genome shotgun (WGS) entry which is preliminary data.</text>
</comment>
<dbReference type="InterPro" id="IPR003018">
    <property type="entry name" value="GAF"/>
</dbReference>
<dbReference type="InterPro" id="IPR004358">
    <property type="entry name" value="Sig_transdc_His_kin-like_C"/>
</dbReference>
<dbReference type="SUPFAM" id="SSF55781">
    <property type="entry name" value="GAF domain-like"/>
    <property type="match status" value="1"/>
</dbReference>
<dbReference type="PROSITE" id="PS50109">
    <property type="entry name" value="HIS_KIN"/>
    <property type="match status" value="1"/>
</dbReference>
<dbReference type="Gene3D" id="1.10.287.130">
    <property type="match status" value="1"/>
</dbReference>
<name>A0A502KX25_9GAMM</name>
<protein>
    <recommendedName>
        <fullName evidence="2">histidine kinase</fullName>
        <ecNumber evidence="2">2.7.13.3</ecNumber>
    </recommendedName>
</protein>
<dbReference type="GO" id="GO:0000155">
    <property type="term" value="F:phosphorelay sensor kinase activity"/>
    <property type="evidence" value="ECO:0007669"/>
    <property type="project" value="InterPro"/>
</dbReference>
<dbReference type="InterPro" id="IPR003661">
    <property type="entry name" value="HisK_dim/P_dom"/>
</dbReference>
<organism evidence="5 6">
    <name type="scientific">Litorilituus lipolyticus</name>
    <dbReference type="NCBI Taxonomy" id="2491017"/>
    <lineage>
        <taxon>Bacteria</taxon>
        <taxon>Pseudomonadati</taxon>
        <taxon>Pseudomonadota</taxon>
        <taxon>Gammaproteobacteria</taxon>
        <taxon>Alteromonadales</taxon>
        <taxon>Colwelliaceae</taxon>
        <taxon>Litorilituus</taxon>
    </lineage>
</organism>
<keyword evidence="3" id="KW-0597">Phosphoprotein</keyword>
<keyword evidence="6" id="KW-1185">Reference proteome</keyword>
<dbReference type="EC" id="2.7.13.3" evidence="2"/>
<comment type="catalytic activity">
    <reaction evidence="1">
        <text>ATP + protein L-histidine = ADP + protein N-phospho-L-histidine.</text>
        <dbReference type="EC" id="2.7.13.3"/>
    </reaction>
</comment>
<dbReference type="Pfam" id="PF01590">
    <property type="entry name" value="GAF"/>
    <property type="match status" value="1"/>
</dbReference>
<evidence type="ECO:0000313" key="5">
    <source>
        <dbReference type="EMBL" id="TPH15654.1"/>
    </source>
</evidence>
<gene>
    <name evidence="5" type="ORF">EPA86_08755</name>
</gene>
<dbReference type="AlphaFoldDB" id="A0A502KX25"/>
<dbReference type="InterPro" id="IPR036097">
    <property type="entry name" value="HisK_dim/P_sf"/>
</dbReference>
<evidence type="ECO:0000256" key="3">
    <source>
        <dbReference type="ARBA" id="ARBA00022553"/>
    </source>
</evidence>
<dbReference type="SUPFAM" id="SSF55874">
    <property type="entry name" value="ATPase domain of HSP90 chaperone/DNA topoisomerase II/histidine kinase"/>
    <property type="match status" value="1"/>
</dbReference>
<dbReference type="OrthoDB" id="2521613at2"/>
<sequence>MLEKIRDIIEGVSNSYGEEFTNNIMLSLNKAIDADYTFIAKLNEKEFSAKTIGLVAKGELVPNIEYSLTNTPCANVIDDTVCCYSKDVCKIFPKDQLLIDMHIQAYLGTPLHNSKQEVIGLIVALYEHPIVDEEEALALFQVFSGRVAAELERREHESLLEQTVAIRTQELSATVEKLQIMQKQLIESEKMAALGDLVAGISHEVNTPLGIAITTHSIMFDEHKKLSRAIADNSLSLKAMNHYQVSVENALNMQGENLERAKSLIENFKETAADQHQLEIDTINIKKYYQRVISTLHSLVKTKKTALSVQCHEDIDIATFPGVHAQIITNLISNSIRHGFNHEGKDHDNRINFSIEKLENDVVQVTYLDNGCGLSEEAKVHVFEPFYTTARDKGGVGLGMSIIFNLISQKLNGNIRYKDTPDGACFIYQFKESKAAILSSDS</sequence>